<feature type="domain" description="Calcineurin-like phosphoesterase" evidence="4">
    <location>
        <begin position="5"/>
        <end position="128"/>
    </location>
</feature>
<protein>
    <submittedName>
        <fullName evidence="5">Metallophosphoesterase</fullName>
    </submittedName>
</protein>
<evidence type="ECO:0000313" key="6">
    <source>
        <dbReference type="Proteomes" id="UP000605201"/>
    </source>
</evidence>
<dbReference type="SUPFAM" id="SSF56300">
    <property type="entry name" value="Metallo-dependent phosphatases"/>
    <property type="match status" value="1"/>
</dbReference>
<dbReference type="GO" id="GO:0004527">
    <property type="term" value="F:exonuclease activity"/>
    <property type="evidence" value="ECO:0007669"/>
    <property type="project" value="UniProtKB-KW"/>
</dbReference>
<dbReference type="Gene3D" id="3.60.21.10">
    <property type="match status" value="1"/>
</dbReference>
<accession>A0A8J6P3W3</accession>
<dbReference type="InterPro" id="IPR029052">
    <property type="entry name" value="Metallo-depent_PP-like"/>
</dbReference>
<keyword evidence="1" id="KW-0540">Nuclease</keyword>
<dbReference type="InterPro" id="IPR041796">
    <property type="entry name" value="Mre11_N"/>
</dbReference>
<evidence type="ECO:0000313" key="5">
    <source>
        <dbReference type="EMBL" id="MBC8432267.1"/>
    </source>
</evidence>
<dbReference type="InterPro" id="IPR050535">
    <property type="entry name" value="DNA_Repair-Maintenance_Comp"/>
</dbReference>
<evidence type="ECO:0000256" key="2">
    <source>
        <dbReference type="ARBA" id="ARBA00022801"/>
    </source>
</evidence>
<evidence type="ECO:0000256" key="1">
    <source>
        <dbReference type="ARBA" id="ARBA00022722"/>
    </source>
</evidence>
<name>A0A8J6P3W3_9BACT</name>
<gene>
    <name evidence="5" type="ORF">H8D96_10130</name>
</gene>
<proteinExistence type="predicted"/>
<keyword evidence="3" id="KW-0269">Exonuclease</keyword>
<dbReference type="AlphaFoldDB" id="A0A8J6P3W3"/>
<dbReference type="Pfam" id="PF00149">
    <property type="entry name" value="Metallophos"/>
    <property type="match status" value="1"/>
</dbReference>
<dbReference type="PANTHER" id="PTHR30337:SF0">
    <property type="entry name" value="NUCLEASE SBCCD SUBUNIT D"/>
    <property type="match status" value="1"/>
</dbReference>
<dbReference type="EMBL" id="JACNIG010000213">
    <property type="protein sequence ID" value="MBC8432267.1"/>
    <property type="molecule type" value="Genomic_DNA"/>
</dbReference>
<comment type="caution">
    <text evidence="5">The sequence shown here is derived from an EMBL/GenBank/DDBJ whole genome shotgun (WGS) entry which is preliminary data.</text>
</comment>
<organism evidence="5 6">
    <name type="scientific">Candidatus Desulfatibia vada</name>
    <dbReference type="NCBI Taxonomy" id="2841696"/>
    <lineage>
        <taxon>Bacteria</taxon>
        <taxon>Pseudomonadati</taxon>
        <taxon>Thermodesulfobacteriota</taxon>
        <taxon>Desulfobacteria</taxon>
        <taxon>Desulfobacterales</taxon>
        <taxon>Desulfobacterales incertae sedis</taxon>
        <taxon>Candidatus Desulfatibia</taxon>
    </lineage>
</organism>
<evidence type="ECO:0000256" key="3">
    <source>
        <dbReference type="ARBA" id="ARBA00022839"/>
    </source>
</evidence>
<dbReference type="PIRSF" id="PIRSF033093">
    <property type="entry name" value="UCP_ML1119"/>
    <property type="match status" value="1"/>
</dbReference>
<sequence>MSFCFLHTGDWQLGMTRHFFSEGVQERFAQSRFDAIRELGRIAKEEDCRFMVVCGDVFESNLVDRKTVSRAIEALKDVPVPVYLLPGNHDSLNAASVYRATTFLERKPPHVHVIEDTNPIRVDEGIEIIGIPWPSKRPLQDLVALTTGQLEAAVDTTRVCVAHGMVDSLSPNLDDPALISLSSAEAAIAQNKIHYLALGDRHSLTKVGGSGCVWYAGTPEQTDYNEVKPGFALVVTINGGGVTTKEVNIGRWKFIERDQIDLNTKEDIDALRAWVENLGDKERTVVKLRFVGGLSLSLHSELEELIYHVQEILGAVETRMDNLVVIPEDADFTDLGFSGFASNTVKRLRSKVEDSGSDADTSRDALALVVRLAGREL</sequence>
<dbReference type="InterPro" id="IPR014577">
    <property type="entry name" value="UCP033093_metalloPase"/>
</dbReference>
<keyword evidence="2" id="KW-0378">Hydrolase</keyword>
<reference evidence="5 6" key="1">
    <citation type="submission" date="2020-08" db="EMBL/GenBank/DDBJ databases">
        <title>Bridging the membrane lipid divide: bacteria of the FCB group superphylum have the potential to synthesize archaeal ether lipids.</title>
        <authorList>
            <person name="Villanueva L."/>
            <person name="Von Meijenfeldt F.A.B."/>
            <person name="Westbye A.B."/>
            <person name="Yadav S."/>
            <person name="Hopmans E.C."/>
            <person name="Dutilh B.E."/>
            <person name="Sinninghe Damste J.S."/>
        </authorList>
    </citation>
    <scope>NUCLEOTIDE SEQUENCE [LARGE SCALE GENOMIC DNA]</scope>
    <source>
        <strain evidence="5">NIOZ-UU17</strain>
    </source>
</reference>
<dbReference type="Proteomes" id="UP000605201">
    <property type="component" value="Unassembled WGS sequence"/>
</dbReference>
<evidence type="ECO:0000259" key="4">
    <source>
        <dbReference type="Pfam" id="PF00149"/>
    </source>
</evidence>
<dbReference type="PANTHER" id="PTHR30337">
    <property type="entry name" value="COMPONENT OF ATP-DEPENDENT DSDNA EXONUCLEASE"/>
    <property type="match status" value="1"/>
</dbReference>
<dbReference type="InterPro" id="IPR004843">
    <property type="entry name" value="Calcineurin-like_PHP"/>
</dbReference>
<dbReference type="CDD" id="cd00840">
    <property type="entry name" value="MPP_Mre11_N"/>
    <property type="match status" value="1"/>
</dbReference>